<comment type="caution">
    <text evidence="2">The sequence shown here is derived from an EMBL/GenBank/DDBJ whole genome shotgun (WGS) entry which is preliminary data.</text>
</comment>
<dbReference type="Pfam" id="PF04389">
    <property type="entry name" value="Peptidase_M28"/>
    <property type="match status" value="1"/>
</dbReference>
<evidence type="ECO:0000313" key="2">
    <source>
        <dbReference type="EMBL" id="MBC8592666.1"/>
    </source>
</evidence>
<dbReference type="InterPro" id="IPR045175">
    <property type="entry name" value="M28_fam"/>
</dbReference>
<name>A0A926IPE4_9BACT</name>
<protein>
    <submittedName>
        <fullName evidence="2">M20/M25/M40 family metallo-hydrolase</fullName>
    </submittedName>
</protein>
<evidence type="ECO:0000259" key="1">
    <source>
        <dbReference type="Pfam" id="PF04389"/>
    </source>
</evidence>
<organism evidence="2 3">
    <name type="scientific">Jilunia laotingensis</name>
    <dbReference type="NCBI Taxonomy" id="2763675"/>
    <lineage>
        <taxon>Bacteria</taxon>
        <taxon>Pseudomonadati</taxon>
        <taxon>Bacteroidota</taxon>
        <taxon>Bacteroidia</taxon>
        <taxon>Bacteroidales</taxon>
        <taxon>Bacteroidaceae</taxon>
        <taxon>Jilunia</taxon>
    </lineage>
</organism>
<dbReference type="PANTHER" id="PTHR12147">
    <property type="entry name" value="METALLOPEPTIDASE M28 FAMILY MEMBER"/>
    <property type="match status" value="1"/>
</dbReference>
<feature type="domain" description="Peptidase M28" evidence="1">
    <location>
        <begin position="121"/>
        <end position="319"/>
    </location>
</feature>
<evidence type="ECO:0000313" key="3">
    <source>
        <dbReference type="Proteomes" id="UP000651085"/>
    </source>
</evidence>
<dbReference type="GO" id="GO:0008235">
    <property type="term" value="F:metalloexopeptidase activity"/>
    <property type="evidence" value="ECO:0007669"/>
    <property type="project" value="InterPro"/>
</dbReference>
<dbReference type="Gene3D" id="3.40.630.10">
    <property type="entry name" value="Zn peptidases"/>
    <property type="match status" value="1"/>
</dbReference>
<reference evidence="2" key="1">
    <citation type="submission" date="2020-08" db="EMBL/GenBank/DDBJ databases">
        <title>Genome public.</title>
        <authorList>
            <person name="Liu C."/>
            <person name="Sun Q."/>
        </authorList>
    </citation>
    <scope>NUCLEOTIDE SEQUENCE</scope>
    <source>
        <strain evidence="2">N12</strain>
    </source>
</reference>
<dbReference type="PANTHER" id="PTHR12147:SF26">
    <property type="entry name" value="PEPTIDASE M28 DOMAIN-CONTAINING PROTEIN"/>
    <property type="match status" value="1"/>
</dbReference>
<sequence>MHKRFLGAFWFLLIVLSIHAQSPREKGLKSITQHSAEAIVGFLADDELEGREAGQHGSRLAARYIVSRLKEIGIAPLDSLGYYQPFEGYRKERQQKGRWEVDPDSIVTIKKGTHRCLSMANVLGVVPGKRQNEFVVVGAHFDHLGTDPALVNDQIYNGADDNASGVSAVLQIAKACMETGKQPLRTVIFAFWDGEEIGLLGSKYFTQTFPSIERIKGYLNFDMIGRNTDNARPEHVVYFYTASHPVFGEWLKEDIRQYGFRLQPDYRSWDKPVGGSDNASFARFEVPIIWYHTDGHPDYHQPSDHADKLNFEKLTYITKAAFLNAWNLANETDY</sequence>
<dbReference type="Proteomes" id="UP000651085">
    <property type="component" value="Unassembled WGS sequence"/>
</dbReference>
<keyword evidence="3" id="KW-1185">Reference proteome</keyword>
<proteinExistence type="predicted"/>
<dbReference type="EMBL" id="JACRTF010000001">
    <property type="protein sequence ID" value="MBC8592666.1"/>
    <property type="molecule type" value="Genomic_DNA"/>
</dbReference>
<dbReference type="GO" id="GO:0006508">
    <property type="term" value="P:proteolysis"/>
    <property type="evidence" value="ECO:0007669"/>
    <property type="project" value="InterPro"/>
</dbReference>
<dbReference type="AlphaFoldDB" id="A0A926IPE4"/>
<gene>
    <name evidence="2" type="ORF">H8744_05260</name>
</gene>
<dbReference type="RefSeq" id="WP_262433839.1">
    <property type="nucleotide sequence ID" value="NZ_JACRTF010000001.1"/>
</dbReference>
<dbReference type="InterPro" id="IPR007484">
    <property type="entry name" value="Peptidase_M28"/>
</dbReference>
<dbReference type="SUPFAM" id="SSF53187">
    <property type="entry name" value="Zn-dependent exopeptidases"/>
    <property type="match status" value="1"/>
</dbReference>
<accession>A0A926IPE4</accession>